<reference evidence="1" key="1">
    <citation type="journal article" date="2015" name="Nature">
        <title>Complex archaea that bridge the gap between prokaryotes and eukaryotes.</title>
        <authorList>
            <person name="Spang A."/>
            <person name="Saw J.H."/>
            <person name="Jorgensen S.L."/>
            <person name="Zaremba-Niedzwiedzka K."/>
            <person name="Martijn J."/>
            <person name="Lind A.E."/>
            <person name="van Eijk R."/>
            <person name="Schleper C."/>
            <person name="Guy L."/>
            <person name="Ettema T.J."/>
        </authorList>
    </citation>
    <scope>NUCLEOTIDE SEQUENCE</scope>
</reference>
<gene>
    <name evidence="1" type="ORF">LCGC14_2053520</name>
</gene>
<sequence>MLGANNGIISLIFQYFEAKVDISYPP</sequence>
<feature type="non-terminal residue" evidence="1">
    <location>
        <position position="26"/>
    </location>
</feature>
<organism evidence="1">
    <name type="scientific">marine sediment metagenome</name>
    <dbReference type="NCBI Taxonomy" id="412755"/>
    <lineage>
        <taxon>unclassified sequences</taxon>
        <taxon>metagenomes</taxon>
        <taxon>ecological metagenomes</taxon>
    </lineage>
</organism>
<comment type="caution">
    <text evidence="1">The sequence shown here is derived from an EMBL/GenBank/DDBJ whole genome shotgun (WGS) entry which is preliminary data.</text>
</comment>
<protein>
    <submittedName>
        <fullName evidence="1">Uncharacterized protein</fullName>
    </submittedName>
</protein>
<proteinExistence type="predicted"/>
<dbReference type="EMBL" id="LAZR01024311">
    <property type="protein sequence ID" value="KKL75578.1"/>
    <property type="molecule type" value="Genomic_DNA"/>
</dbReference>
<dbReference type="AlphaFoldDB" id="A0A0F9ENA1"/>
<evidence type="ECO:0000313" key="1">
    <source>
        <dbReference type="EMBL" id="KKL75578.1"/>
    </source>
</evidence>
<name>A0A0F9ENA1_9ZZZZ</name>
<accession>A0A0F9ENA1</accession>